<organism evidence="4 5">
    <name type="scientific">Immersiella caudata</name>
    <dbReference type="NCBI Taxonomy" id="314043"/>
    <lineage>
        <taxon>Eukaryota</taxon>
        <taxon>Fungi</taxon>
        <taxon>Dikarya</taxon>
        <taxon>Ascomycota</taxon>
        <taxon>Pezizomycotina</taxon>
        <taxon>Sordariomycetes</taxon>
        <taxon>Sordariomycetidae</taxon>
        <taxon>Sordariales</taxon>
        <taxon>Lasiosphaeriaceae</taxon>
        <taxon>Immersiella</taxon>
    </lineage>
</organism>
<evidence type="ECO:0000313" key="4">
    <source>
        <dbReference type="EMBL" id="KAK0624005.1"/>
    </source>
</evidence>
<proteinExistence type="predicted"/>
<comment type="caution">
    <text evidence="4">The sequence shown here is derived from an EMBL/GenBank/DDBJ whole genome shotgun (WGS) entry which is preliminary data.</text>
</comment>
<gene>
    <name evidence="4" type="ORF">B0T14DRAFT_411570</name>
</gene>
<evidence type="ECO:0000259" key="3">
    <source>
        <dbReference type="PROSITE" id="PS51164"/>
    </source>
</evidence>
<feature type="region of interest" description="Disordered" evidence="2">
    <location>
        <begin position="38"/>
        <end position="70"/>
    </location>
</feature>
<dbReference type="SUPFAM" id="SSF57180">
    <property type="entry name" value="Cellulose-binding domain"/>
    <property type="match status" value="1"/>
</dbReference>
<dbReference type="GO" id="GO:0005975">
    <property type="term" value="P:carbohydrate metabolic process"/>
    <property type="evidence" value="ECO:0007669"/>
    <property type="project" value="InterPro"/>
</dbReference>
<feature type="non-terminal residue" evidence="4">
    <location>
        <position position="1"/>
    </location>
</feature>
<dbReference type="EMBL" id="JAULSU010000003">
    <property type="protein sequence ID" value="KAK0624005.1"/>
    <property type="molecule type" value="Genomic_DNA"/>
</dbReference>
<sequence length="223" mass="24215">WGQCGGMNFAGPTICPSGHTCTVLNPYYSQCIPGAATTPAQQTTTSSTPTTSHTASISTISTSRLPSTTFPTPSAPTTLVRAHLWIRAVSTPHFHYYLQPGPSPNHAALLLPPSPSIPSAGQFQLSSSGQLLLNTFSSPSPLYLHVENPTDKTQRKLRTWFTPEENKYGKFDFQGDTLVWGVEDIQRPNKAAWLVCVGGEVFVNTGAFLYQTPEGCWDHTVSF</sequence>
<dbReference type="PROSITE" id="PS51164">
    <property type="entry name" value="CBM1_2"/>
    <property type="match status" value="1"/>
</dbReference>
<dbReference type="InterPro" id="IPR000254">
    <property type="entry name" value="CBD"/>
</dbReference>
<accession>A0AA40C3T9</accession>
<dbReference type="Pfam" id="PF00734">
    <property type="entry name" value="CBM_1"/>
    <property type="match status" value="1"/>
</dbReference>
<dbReference type="GO" id="GO:0005576">
    <property type="term" value="C:extracellular region"/>
    <property type="evidence" value="ECO:0007669"/>
    <property type="project" value="InterPro"/>
</dbReference>
<evidence type="ECO:0000256" key="2">
    <source>
        <dbReference type="SAM" id="MobiDB-lite"/>
    </source>
</evidence>
<dbReference type="SMART" id="SM00236">
    <property type="entry name" value="fCBD"/>
    <property type="match status" value="1"/>
</dbReference>
<dbReference type="InterPro" id="IPR035971">
    <property type="entry name" value="CBD_sf"/>
</dbReference>
<dbReference type="PROSITE" id="PS00562">
    <property type="entry name" value="CBM1_1"/>
    <property type="match status" value="1"/>
</dbReference>
<protein>
    <recommendedName>
        <fullName evidence="3">CBM1 domain-containing protein</fullName>
    </recommendedName>
</protein>
<feature type="domain" description="CBM1" evidence="3">
    <location>
        <begin position="1"/>
        <end position="32"/>
    </location>
</feature>
<reference evidence="4" key="1">
    <citation type="submission" date="2023-06" db="EMBL/GenBank/DDBJ databases">
        <title>Genome-scale phylogeny and comparative genomics of the fungal order Sordariales.</title>
        <authorList>
            <consortium name="Lawrence Berkeley National Laboratory"/>
            <person name="Hensen N."/>
            <person name="Bonometti L."/>
            <person name="Westerberg I."/>
            <person name="Brannstrom I.O."/>
            <person name="Guillou S."/>
            <person name="Cros-Aarteil S."/>
            <person name="Calhoun S."/>
            <person name="Haridas S."/>
            <person name="Kuo A."/>
            <person name="Mondo S."/>
            <person name="Pangilinan J."/>
            <person name="Riley R."/>
            <person name="Labutti K."/>
            <person name="Andreopoulos B."/>
            <person name="Lipzen A."/>
            <person name="Chen C."/>
            <person name="Yanf M."/>
            <person name="Daum C."/>
            <person name="Ng V."/>
            <person name="Clum A."/>
            <person name="Steindorff A."/>
            <person name="Ohm R."/>
            <person name="Martin F."/>
            <person name="Silar P."/>
            <person name="Natvig D."/>
            <person name="Lalanne C."/>
            <person name="Gautier V."/>
            <person name="Ament-Velasquez S.L."/>
            <person name="Kruys A."/>
            <person name="Hutchinson M.I."/>
            <person name="Powell A.J."/>
            <person name="Barry K."/>
            <person name="Miller A.N."/>
            <person name="Grigoriev I.V."/>
            <person name="Debuchy R."/>
            <person name="Gladieux P."/>
            <person name="Thoren M.H."/>
            <person name="Johannesson H."/>
        </authorList>
    </citation>
    <scope>NUCLEOTIDE SEQUENCE</scope>
    <source>
        <strain evidence="4">CBS 606.72</strain>
    </source>
</reference>
<evidence type="ECO:0000256" key="1">
    <source>
        <dbReference type="ARBA" id="ARBA00022729"/>
    </source>
</evidence>
<dbReference type="GO" id="GO:0030248">
    <property type="term" value="F:cellulose binding"/>
    <property type="evidence" value="ECO:0007669"/>
    <property type="project" value="InterPro"/>
</dbReference>
<feature type="non-terminal residue" evidence="4">
    <location>
        <position position="223"/>
    </location>
</feature>
<dbReference type="AlphaFoldDB" id="A0AA40C3T9"/>
<keyword evidence="1" id="KW-0732">Signal</keyword>
<dbReference type="Proteomes" id="UP001175000">
    <property type="component" value="Unassembled WGS sequence"/>
</dbReference>
<keyword evidence="5" id="KW-1185">Reference proteome</keyword>
<evidence type="ECO:0000313" key="5">
    <source>
        <dbReference type="Proteomes" id="UP001175000"/>
    </source>
</evidence>
<name>A0AA40C3T9_9PEZI</name>